<organism evidence="2 3">
    <name type="scientific">Paspalum notatum var. saurae</name>
    <dbReference type="NCBI Taxonomy" id="547442"/>
    <lineage>
        <taxon>Eukaryota</taxon>
        <taxon>Viridiplantae</taxon>
        <taxon>Streptophyta</taxon>
        <taxon>Embryophyta</taxon>
        <taxon>Tracheophyta</taxon>
        <taxon>Spermatophyta</taxon>
        <taxon>Magnoliopsida</taxon>
        <taxon>Liliopsida</taxon>
        <taxon>Poales</taxon>
        <taxon>Poaceae</taxon>
        <taxon>PACMAD clade</taxon>
        <taxon>Panicoideae</taxon>
        <taxon>Andropogonodae</taxon>
        <taxon>Paspaleae</taxon>
        <taxon>Paspalinae</taxon>
        <taxon>Paspalum</taxon>
    </lineage>
</organism>
<keyword evidence="3" id="KW-1185">Reference proteome</keyword>
<dbReference type="EMBL" id="CP144754">
    <property type="protein sequence ID" value="WVZ96972.1"/>
    <property type="molecule type" value="Genomic_DNA"/>
</dbReference>
<sequence>MPAARESWKMVEVRWPRNEATVAALDAVCDGLQRPCQCLRRDIVSDLLLSRSAWLVSQPWLHGPTLDHRHARLNHQDWVGNGVRDLQLHPQGVRKMDNGAKRENRPIRFSKNPEGDPLGQENEENGSNLEGDPLGHQNEENGSNLGGDSHSQWNAHRLYLSNEKRRQIFDSLLAKATNGEMIGHETTEVSAEFLSSRTTIADVATHFGVSKAKIHSMKREGVIKRVSNTLKPYLTEKNKKDQLKWCLSMLDPLSLPHDPEFKGLFDHVVIDEKWWFITRKTERYYTAPGEVEPTRTIIGITRKTERYYTAPGEVEPTRTIRNKNYIPKIQILTAVGRPRFDSEGRCIFDAKIGCWAFFTYEPAKRSSVNRPAGTIEMKPIESITKDVMRSFMIEKVLPAIRAKWPREDVGKPIYIQQDNAKPHVAPTDRLFSIQHKKTSKTTEELVAIVNKAFEEYSVDLSNRIFLTLHGCMKEVMKISGGNSYDVPHIRKGCPADHCSGSPPKLPALKLLVSVLKRETSSSETFWFQLYAMLLGSLFICHASDPFGFMQKDDIFWKDQF</sequence>
<dbReference type="GO" id="GO:0003676">
    <property type="term" value="F:nucleic acid binding"/>
    <property type="evidence" value="ECO:0007669"/>
    <property type="project" value="InterPro"/>
</dbReference>
<accession>A0AAQ3XHQ3</accession>
<dbReference type="InterPro" id="IPR036397">
    <property type="entry name" value="RNaseH_sf"/>
</dbReference>
<evidence type="ECO:0000313" key="2">
    <source>
        <dbReference type="EMBL" id="WVZ96972.1"/>
    </source>
</evidence>
<gene>
    <name evidence="2" type="ORF">U9M48_042547</name>
</gene>
<evidence type="ECO:0008006" key="4">
    <source>
        <dbReference type="Google" id="ProtNLM"/>
    </source>
</evidence>
<name>A0AAQ3XHQ3_PASNO</name>
<feature type="region of interest" description="Disordered" evidence="1">
    <location>
        <begin position="84"/>
        <end position="151"/>
    </location>
</feature>
<reference evidence="2 3" key="1">
    <citation type="submission" date="2024-02" db="EMBL/GenBank/DDBJ databases">
        <title>High-quality chromosome-scale genome assembly of Pensacola bahiagrass (Paspalum notatum Flugge var. saurae).</title>
        <authorList>
            <person name="Vega J.M."/>
            <person name="Podio M."/>
            <person name="Orjuela J."/>
            <person name="Siena L.A."/>
            <person name="Pessino S.C."/>
            <person name="Combes M.C."/>
            <person name="Mariac C."/>
            <person name="Albertini E."/>
            <person name="Pupilli F."/>
            <person name="Ortiz J.P.A."/>
            <person name="Leblanc O."/>
        </authorList>
    </citation>
    <scope>NUCLEOTIDE SEQUENCE [LARGE SCALE GENOMIC DNA]</scope>
    <source>
        <strain evidence="2">R1</strain>
        <tissue evidence="2">Leaf</tissue>
    </source>
</reference>
<dbReference type="AlphaFoldDB" id="A0AAQ3XHQ3"/>
<evidence type="ECO:0000313" key="3">
    <source>
        <dbReference type="Proteomes" id="UP001341281"/>
    </source>
</evidence>
<evidence type="ECO:0000256" key="1">
    <source>
        <dbReference type="SAM" id="MobiDB-lite"/>
    </source>
</evidence>
<dbReference type="PANTHER" id="PTHR47169:SF2">
    <property type="entry name" value="OS01G0541250 PROTEIN"/>
    <property type="match status" value="1"/>
</dbReference>
<dbReference type="PANTHER" id="PTHR47169">
    <property type="entry name" value="OS01G0541250 PROTEIN"/>
    <property type="match status" value="1"/>
</dbReference>
<protein>
    <recommendedName>
        <fullName evidence="4">Transposase</fullName>
    </recommendedName>
</protein>
<feature type="compositionally biased region" description="Basic and acidic residues" evidence="1">
    <location>
        <begin position="94"/>
        <end position="114"/>
    </location>
</feature>
<proteinExistence type="predicted"/>
<dbReference type="Gene3D" id="3.30.420.10">
    <property type="entry name" value="Ribonuclease H-like superfamily/Ribonuclease H"/>
    <property type="match status" value="1"/>
</dbReference>
<dbReference type="Proteomes" id="UP001341281">
    <property type="component" value="Chromosome 10"/>
</dbReference>